<evidence type="ECO:0000313" key="2">
    <source>
        <dbReference type="EMBL" id="MBB6633380.1"/>
    </source>
</evidence>
<evidence type="ECO:0000259" key="1">
    <source>
        <dbReference type="Pfam" id="PF12697"/>
    </source>
</evidence>
<dbReference type="InterPro" id="IPR000073">
    <property type="entry name" value="AB_hydrolase_1"/>
</dbReference>
<comment type="caution">
    <text evidence="2">The sequence shown here is derived from an EMBL/GenBank/DDBJ whole genome shotgun (WGS) entry which is preliminary data.</text>
</comment>
<sequence length="243" mass="26862">MFEDAENSKKPTVVLIHGSWLGGWSWREVGSRLTAEGYRVLTPTLTGLGDRSHLLTGDINLSAHIEDIVNLVLFEDRKNVVLVGHSYGAMVAAGAADRLFDRVRCDIVIVDGFITEPGESVVDRYPDVYSLMRYFLSADPSLVEPPPLETFGLNDPAISAAIAPYLTRMPLATHMEKLNYSMDKQAQVSRTYIRCTEFPMFHQTASSAAAQGWHSLEINAGHLAPITHPKQIADLIKASIRLK</sequence>
<organism evidence="2 3">
    <name type="scientific">Cohnella thailandensis</name>
    <dbReference type="NCBI Taxonomy" id="557557"/>
    <lineage>
        <taxon>Bacteria</taxon>
        <taxon>Bacillati</taxon>
        <taxon>Bacillota</taxon>
        <taxon>Bacilli</taxon>
        <taxon>Bacillales</taxon>
        <taxon>Paenibacillaceae</taxon>
        <taxon>Cohnella</taxon>
    </lineage>
</organism>
<dbReference type="PANTHER" id="PTHR42977">
    <property type="entry name" value="HYDROLASE-RELATED"/>
    <property type="match status" value="1"/>
</dbReference>
<dbReference type="EMBL" id="JACJVQ010000004">
    <property type="protein sequence ID" value="MBB6633380.1"/>
    <property type="molecule type" value="Genomic_DNA"/>
</dbReference>
<dbReference type="InterPro" id="IPR051340">
    <property type="entry name" value="Haloalkane_dehalogenase"/>
</dbReference>
<evidence type="ECO:0000313" key="3">
    <source>
        <dbReference type="Proteomes" id="UP000535838"/>
    </source>
</evidence>
<keyword evidence="2" id="KW-0378">Hydrolase</keyword>
<dbReference type="InterPro" id="IPR029058">
    <property type="entry name" value="AB_hydrolase_fold"/>
</dbReference>
<reference evidence="2 3" key="1">
    <citation type="submission" date="2020-08" db="EMBL/GenBank/DDBJ databases">
        <title>Cohnella phylogeny.</title>
        <authorList>
            <person name="Dunlap C."/>
        </authorList>
    </citation>
    <scope>NUCLEOTIDE SEQUENCE [LARGE SCALE GENOMIC DNA]</scope>
    <source>
        <strain evidence="2 3">DSM 25241</strain>
    </source>
</reference>
<dbReference type="AlphaFoldDB" id="A0A841SU07"/>
<dbReference type="RefSeq" id="WP_185118622.1">
    <property type="nucleotide sequence ID" value="NZ_JACJVQ010000004.1"/>
</dbReference>
<dbReference type="SUPFAM" id="SSF53474">
    <property type="entry name" value="alpha/beta-Hydrolases"/>
    <property type="match status" value="1"/>
</dbReference>
<keyword evidence="3" id="KW-1185">Reference proteome</keyword>
<dbReference type="Proteomes" id="UP000535838">
    <property type="component" value="Unassembled WGS sequence"/>
</dbReference>
<protein>
    <submittedName>
        <fullName evidence="2">Alpha/beta hydrolase</fullName>
    </submittedName>
</protein>
<dbReference type="Pfam" id="PF12697">
    <property type="entry name" value="Abhydrolase_6"/>
    <property type="match status" value="1"/>
</dbReference>
<dbReference type="PANTHER" id="PTHR42977:SF1">
    <property type="entry name" value="BLR6576 PROTEIN"/>
    <property type="match status" value="1"/>
</dbReference>
<feature type="domain" description="AB hydrolase-1" evidence="1">
    <location>
        <begin position="13"/>
        <end position="234"/>
    </location>
</feature>
<dbReference type="GO" id="GO:0004301">
    <property type="term" value="F:epoxide hydrolase activity"/>
    <property type="evidence" value="ECO:0007669"/>
    <property type="project" value="TreeGrafter"/>
</dbReference>
<gene>
    <name evidence="2" type="ORF">H7B67_04595</name>
</gene>
<name>A0A841SU07_9BACL</name>
<dbReference type="Gene3D" id="3.40.50.1820">
    <property type="entry name" value="alpha/beta hydrolase"/>
    <property type="match status" value="1"/>
</dbReference>
<proteinExistence type="predicted"/>
<accession>A0A841SU07</accession>